<name>A0A645IKR3_9ZZZZ</name>
<gene>
    <name evidence="2" type="ORF">SDC9_199521</name>
</gene>
<protein>
    <submittedName>
        <fullName evidence="2">Uncharacterized protein</fullName>
    </submittedName>
</protein>
<dbReference type="PANTHER" id="PTHR37305:SF1">
    <property type="entry name" value="MEMBRANE PROTEIN"/>
    <property type="match status" value="1"/>
</dbReference>
<dbReference type="Pfam" id="PF12679">
    <property type="entry name" value="ABC2_membrane_2"/>
    <property type="match status" value="1"/>
</dbReference>
<dbReference type="EMBL" id="VSSQ01117411">
    <property type="protein sequence ID" value="MPN51871.1"/>
    <property type="molecule type" value="Genomic_DNA"/>
</dbReference>
<proteinExistence type="predicted"/>
<dbReference type="GO" id="GO:0005886">
    <property type="term" value="C:plasma membrane"/>
    <property type="evidence" value="ECO:0007669"/>
    <property type="project" value="UniProtKB-SubCell"/>
</dbReference>
<dbReference type="GO" id="GO:0140359">
    <property type="term" value="F:ABC-type transporter activity"/>
    <property type="evidence" value="ECO:0007669"/>
    <property type="project" value="InterPro"/>
</dbReference>
<comment type="caution">
    <text evidence="2">The sequence shown here is derived from an EMBL/GenBank/DDBJ whole genome shotgun (WGS) entry which is preliminary data.</text>
</comment>
<reference evidence="2" key="1">
    <citation type="submission" date="2019-08" db="EMBL/GenBank/DDBJ databases">
        <authorList>
            <person name="Kucharzyk K."/>
            <person name="Murdoch R.W."/>
            <person name="Higgins S."/>
            <person name="Loffler F."/>
        </authorList>
    </citation>
    <scope>NUCLEOTIDE SEQUENCE</scope>
</reference>
<organism evidence="2">
    <name type="scientific">bioreactor metagenome</name>
    <dbReference type="NCBI Taxonomy" id="1076179"/>
    <lineage>
        <taxon>unclassified sequences</taxon>
        <taxon>metagenomes</taxon>
        <taxon>ecological metagenomes</taxon>
    </lineage>
</organism>
<keyword evidence="1" id="KW-0472">Membrane</keyword>
<accession>A0A645IKR3</accession>
<dbReference type="AlphaFoldDB" id="A0A645IKR3"/>
<evidence type="ECO:0000256" key="1">
    <source>
        <dbReference type="SAM" id="Phobius"/>
    </source>
</evidence>
<keyword evidence="1" id="KW-0812">Transmembrane</keyword>
<evidence type="ECO:0000313" key="2">
    <source>
        <dbReference type="EMBL" id="MPN51871.1"/>
    </source>
</evidence>
<feature type="transmembrane region" description="Helical" evidence="1">
    <location>
        <begin position="68"/>
        <end position="101"/>
    </location>
</feature>
<keyword evidence="1" id="KW-1133">Transmembrane helix</keyword>
<sequence>MERLLQGNGYLAEEFISALTVAVIMLIPQIILLLPLYASLVGGDLVAKETEDGTLRMILSRPVSRFRLLLLKWIAGIIFCAALVLTLGGTALGFAMIWFPWKGMFVFSPGFAPDSVFNLLSASDGL</sequence>
<dbReference type="PANTHER" id="PTHR37305">
    <property type="entry name" value="INTEGRAL MEMBRANE PROTEIN-RELATED"/>
    <property type="match status" value="1"/>
</dbReference>
<feature type="transmembrane region" description="Helical" evidence="1">
    <location>
        <begin position="15"/>
        <end position="47"/>
    </location>
</feature>